<dbReference type="Pfam" id="PF04199">
    <property type="entry name" value="Cyclase"/>
    <property type="match status" value="1"/>
</dbReference>
<sequence length="359" mass="38557">MSNPRWTQRPEGSTWGDFGPDDQLGRLNLLTDAKRLQGVAEVQTGKAFCLSLPLDYPGGNGLNPNRHPPVLRPTTRSGGVNYNFLFRRLIEGATDVLSDDLAILHLQYSTQWDSFAHAGGLFDVNGDGVAEAVYYNGFAAGEAVVGPSSAADVGVPATNPQATAEAMRGVSTCGARQLGIEHMAATSVQGRGVLINLRKHFGDGRTLIGYEQLMQAMQADGVVVEPGDMVCLYTGFSDVVLGMNRQPDSEALHNACAVLDGRDERLLQWITDSQLAVLIADNYAVEAYPARQAAVACCAQLPLHEHCLFKLGVHLGELWYLRELADWLAANGRHRFLLTAPPLRLPGAVGSPATPVATV</sequence>
<keyword evidence="3" id="KW-1185">Reference proteome</keyword>
<dbReference type="KEGG" id="cser:CCO03_05690"/>
<name>A0A1Y0ELL4_9BURK</name>
<dbReference type="InterPro" id="IPR007325">
    <property type="entry name" value="KFase/CYL"/>
</dbReference>
<dbReference type="PANTHER" id="PTHR34861:SF10">
    <property type="entry name" value="CYCLASE"/>
    <property type="match status" value="1"/>
</dbReference>
<dbReference type="InterPro" id="IPR037175">
    <property type="entry name" value="KFase_sf"/>
</dbReference>
<dbReference type="SUPFAM" id="SSF102198">
    <property type="entry name" value="Putative cyclase"/>
    <property type="match status" value="1"/>
</dbReference>
<dbReference type="Gene3D" id="3.50.30.50">
    <property type="entry name" value="Putative cyclase"/>
    <property type="match status" value="1"/>
</dbReference>
<proteinExistence type="predicted"/>
<protein>
    <submittedName>
        <fullName evidence="2">Cyclase</fullName>
    </submittedName>
</protein>
<evidence type="ECO:0000313" key="3">
    <source>
        <dbReference type="Proteomes" id="UP000196138"/>
    </source>
</evidence>
<accession>A0A1Y0ELL4</accession>
<dbReference type="GO" id="GO:0019441">
    <property type="term" value="P:L-tryptophan catabolic process to kynurenine"/>
    <property type="evidence" value="ECO:0007669"/>
    <property type="project" value="InterPro"/>
</dbReference>
<gene>
    <name evidence="2" type="ORF">CCO03_05690</name>
</gene>
<dbReference type="GO" id="GO:0004061">
    <property type="term" value="F:arylformamidase activity"/>
    <property type="evidence" value="ECO:0007669"/>
    <property type="project" value="InterPro"/>
</dbReference>
<organism evidence="2 3">
    <name type="scientific">Comamonas serinivorans</name>
    <dbReference type="NCBI Taxonomy" id="1082851"/>
    <lineage>
        <taxon>Bacteria</taxon>
        <taxon>Pseudomonadati</taxon>
        <taxon>Pseudomonadota</taxon>
        <taxon>Betaproteobacteria</taxon>
        <taxon>Burkholderiales</taxon>
        <taxon>Comamonadaceae</taxon>
        <taxon>Comamonas</taxon>
    </lineage>
</organism>
<feature type="region of interest" description="Disordered" evidence="1">
    <location>
        <begin position="1"/>
        <end position="20"/>
    </location>
</feature>
<dbReference type="RefSeq" id="WP_087278404.1">
    <property type="nucleotide sequence ID" value="NZ_CP021455.1"/>
</dbReference>
<dbReference type="EMBL" id="CP021455">
    <property type="protein sequence ID" value="ARU04239.1"/>
    <property type="molecule type" value="Genomic_DNA"/>
</dbReference>
<dbReference type="PANTHER" id="PTHR34861">
    <property type="match status" value="1"/>
</dbReference>
<dbReference type="Proteomes" id="UP000196138">
    <property type="component" value="Chromosome"/>
</dbReference>
<dbReference type="AlphaFoldDB" id="A0A1Y0ELL4"/>
<evidence type="ECO:0000256" key="1">
    <source>
        <dbReference type="SAM" id="MobiDB-lite"/>
    </source>
</evidence>
<reference evidence="2 3" key="1">
    <citation type="submission" date="2017-05" db="EMBL/GenBank/DDBJ databases">
        <authorList>
            <person name="Song R."/>
            <person name="Chenine A.L."/>
            <person name="Ruprecht R.M."/>
        </authorList>
    </citation>
    <scope>NUCLEOTIDE SEQUENCE [LARGE SCALE GENOMIC DNA]</scope>
    <source>
        <strain evidence="2 3">DSM 26136</strain>
    </source>
</reference>
<dbReference type="OrthoDB" id="7067800at2"/>
<evidence type="ECO:0000313" key="2">
    <source>
        <dbReference type="EMBL" id="ARU04239.1"/>
    </source>
</evidence>